<proteinExistence type="predicted"/>
<accession>A0AAW3ZP10</accession>
<dbReference type="PANTHER" id="PTHR20858">
    <property type="entry name" value="PHOSPHOMETHYLPYRIMIDINE KINASE"/>
    <property type="match status" value="1"/>
</dbReference>
<comment type="caution">
    <text evidence="2">The sequence shown here is derived from an EMBL/GenBank/DDBJ whole genome shotgun (WGS) entry which is preliminary data.</text>
</comment>
<dbReference type="GO" id="GO:0008972">
    <property type="term" value="F:phosphomethylpyrimidine kinase activity"/>
    <property type="evidence" value="ECO:0007669"/>
    <property type="project" value="TreeGrafter"/>
</dbReference>
<evidence type="ECO:0000313" key="3">
    <source>
        <dbReference type="Proteomes" id="UP000613768"/>
    </source>
</evidence>
<dbReference type="PANTHER" id="PTHR20858:SF17">
    <property type="entry name" value="HYDROXYMETHYLPYRIMIDINE_PHOSPHOMETHYLPYRIMIDINE KINASE THI20-RELATED"/>
    <property type="match status" value="1"/>
</dbReference>
<feature type="domain" description="Pyridoxamine kinase/Phosphomethylpyrimidine kinase" evidence="1">
    <location>
        <begin position="14"/>
        <end position="250"/>
    </location>
</feature>
<keyword evidence="2" id="KW-0808">Transferase</keyword>
<evidence type="ECO:0000259" key="1">
    <source>
        <dbReference type="Pfam" id="PF08543"/>
    </source>
</evidence>
<dbReference type="InterPro" id="IPR013749">
    <property type="entry name" value="PM/HMP-P_kinase-1"/>
</dbReference>
<dbReference type="GO" id="GO:0005829">
    <property type="term" value="C:cytosol"/>
    <property type="evidence" value="ECO:0007669"/>
    <property type="project" value="TreeGrafter"/>
</dbReference>
<evidence type="ECO:0000313" key="2">
    <source>
        <dbReference type="EMBL" id="MBD8526011.1"/>
    </source>
</evidence>
<sequence>MLRPHVLLFAGTESQGRAGLHSDLRALHGFPLQVSSVVTCITAQPIGSLPSALLASTALLEQQLDAALQLGPPAAIKVGLLGSEAAAQALIALRQHLGPALHCPMIIDPVMHSSAASPASGLSSLSRAVWWQLLSLADLVTPNLQEAAWLLQVDLAQVVQRPALAARALAERLQTHVLLKGGHGAGQLLTDTLIEGADQLSFSRPRVQVATRGTGCYLASAIAARLALGKTLRQACVDAGDQLHAALRQGQPPACLTGG</sequence>
<dbReference type="EMBL" id="JACYTR010000016">
    <property type="protein sequence ID" value="MBD8526011.1"/>
    <property type="molecule type" value="Genomic_DNA"/>
</dbReference>
<name>A0AAW3ZP10_9GAMM</name>
<gene>
    <name evidence="2" type="ORF">IFO71_09660</name>
</gene>
<dbReference type="Proteomes" id="UP000613768">
    <property type="component" value="Unassembled WGS sequence"/>
</dbReference>
<keyword evidence="3" id="KW-1185">Reference proteome</keyword>
<dbReference type="SUPFAM" id="SSF53613">
    <property type="entry name" value="Ribokinase-like"/>
    <property type="match status" value="1"/>
</dbReference>
<dbReference type="RefSeq" id="WP_192029434.1">
    <property type="nucleotide sequence ID" value="NZ_JACYTR010000016.1"/>
</dbReference>
<dbReference type="Gene3D" id="3.40.1190.20">
    <property type="match status" value="1"/>
</dbReference>
<reference evidence="2 3" key="1">
    <citation type="submission" date="2020-09" db="EMBL/GenBank/DDBJ databases">
        <title>Pseudoxanthomonas sp. CAU 1598 isolated from sand of Yaerae Beach.</title>
        <authorList>
            <person name="Kim W."/>
        </authorList>
    </citation>
    <scope>NUCLEOTIDE SEQUENCE [LARGE SCALE GENOMIC DNA]</scope>
    <source>
        <strain evidence="2 3">CAU 1598</strain>
    </source>
</reference>
<protein>
    <submittedName>
        <fullName evidence="2">Bifunctional hydroxymethylpyrimidine kinase/phosphomethylpyrimidine kinase</fullName>
    </submittedName>
</protein>
<dbReference type="GO" id="GO:0009228">
    <property type="term" value="P:thiamine biosynthetic process"/>
    <property type="evidence" value="ECO:0007669"/>
    <property type="project" value="TreeGrafter"/>
</dbReference>
<organism evidence="2 3">
    <name type="scientific">Pseudomarimonas arenosa</name>
    <dbReference type="NCBI Taxonomy" id="2774145"/>
    <lineage>
        <taxon>Bacteria</taxon>
        <taxon>Pseudomonadati</taxon>
        <taxon>Pseudomonadota</taxon>
        <taxon>Gammaproteobacteria</taxon>
        <taxon>Lysobacterales</taxon>
        <taxon>Lysobacteraceae</taxon>
        <taxon>Pseudomarimonas</taxon>
    </lineage>
</organism>
<dbReference type="GO" id="GO:0008902">
    <property type="term" value="F:hydroxymethylpyrimidine kinase activity"/>
    <property type="evidence" value="ECO:0007669"/>
    <property type="project" value="TreeGrafter"/>
</dbReference>
<dbReference type="Pfam" id="PF08543">
    <property type="entry name" value="Phos_pyr_kin"/>
    <property type="match status" value="1"/>
</dbReference>
<dbReference type="InterPro" id="IPR029056">
    <property type="entry name" value="Ribokinase-like"/>
</dbReference>
<keyword evidence="2" id="KW-0418">Kinase</keyword>
<dbReference type="AlphaFoldDB" id="A0AAW3ZP10"/>